<evidence type="ECO:0000313" key="4">
    <source>
        <dbReference type="Proteomes" id="UP000198406"/>
    </source>
</evidence>
<dbReference type="PANTHER" id="PTHR43310">
    <property type="entry name" value="SULFATE TRANSPORTER YBAR-RELATED"/>
    <property type="match status" value="1"/>
</dbReference>
<keyword evidence="1" id="KW-0472">Membrane</keyword>
<feature type="transmembrane region" description="Helical" evidence="1">
    <location>
        <begin position="217"/>
        <end position="238"/>
    </location>
</feature>
<dbReference type="InterPro" id="IPR018490">
    <property type="entry name" value="cNMP-bd_dom_sf"/>
</dbReference>
<feature type="transmembrane region" description="Helical" evidence="1">
    <location>
        <begin position="250"/>
        <end position="270"/>
    </location>
</feature>
<keyword evidence="1" id="KW-1133">Transmembrane helix</keyword>
<feature type="transmembrane region" description="Helical" evidence="1">
    <location>
        <begin position="678"/>
        <end position="699"/>
    </location>
</feature>
<evidence type="ECO:0000256" key="1">
    <source>
        <dbReference type="SAM" id="Phobius"/>
    </source>
</evidence>
<dbReference type="SUPFAM" id="SSF51206">
    <property type="entry name" value="cAMP-binding domain-like"/>
    <property type="match status" value="1"/>
</dbReference>
<dbReference type="InterPro" id="IPR052706">
    <property type="entry name" value="Membrane-Transporter-like"/>
</dbReference>
<keyword evidence="1" id="KW-0812">Transmembrane</keyword>
<dbReference type="EMBL" id="BDSP01000013">
    <property type="protein sequence ID" value="GAX09983.1"/>
    <property type="molecule type" value="Genomic_DNA"/>
</dbReference>
<feature type="domain" description="STAS" evidence="2">
    <location>
        <begin position="750"/>
        <end position="867"/>
    </location>
</feature>
<dbReference type="Proteomes" id="UP000198406">
    <property type="component" value="Unassembled WGS sequence"/>
</dbReference>
<dbReference type="PANTHER" id="PTHR43310:SF2">
    <property type="entry name" value="SLC26A_SULP TRANSPORTER DOMAIN-CONTAINING PROTEIN"/>
    <property type="match status" value="1"/>
</dbReference>
<proteinExistence type="predicted"/>
<reference evidence="3 4" key="1">
    <citation type="journal article" date="2015" name="Plant Cell">
        <title>Oil accumulation by the oleaginous diatom Fistulifera solaris as revealed by the genome and transcriptome.</title>
        <authorList>
            <person name="Tanaka T."/>
            <person name="Maeda Y."/>
            <person name="Veluchamy A."/>
            <person name="Tanaka M."/>
            <person name="Abida H."/>
            <person name="Marechal E."/>
            <person name="Bowler C."/>
            <person name="Muto M."/>
            <person name="Sunaga Y."/>
            <person name="Tanaka M."/>
            <person name="Yoshino T."/>
            <person name="Taniguchi T."/>
            <person name="Fukuda Y."/>
            <person name="Nemoto M."/>
            <person name="Matsumoto M."/>
            <person name="Wong P.S."/>
            <person name="Aburatani S."/>
            <person name="Fujibuchi W."/>
        </authorList>
    </citation>
    <scope>NUCLEOTIDE SEQUENCE [LARGE SCALE GENOMIC DNA]</scope>
    <source>
        <strain evidence="3 4">JPCC DA0580</strain>
    </source>
</reference>
<dbReference type="Pfam" id="PF01740">
    <property type="entry name" value="STAS"/>
    <property type="match status" value="1"/>
</dbReference>
<dbReference type="PROSITE" id="PS50801">
    <property type="entry name" value="STAS"/>
    <property type="match status" value="1"/>
</dbReference>
<feature type="transmembrane region" description="Helical" evidence="1">
    <location>
        <begin position="418"/>
        <end position="440"/>
    </location>
</feature>
<evidence type="ECO:0000313" key="3">
    <source>
        <dbReference type="EMBL" id="GAX09983.1"/>
    </source>
</evidence>
<accession>A0A1Z5J7L6</accession>
<dbReference type="InterPro" id="IPR014710">
    <property type="entry name" value="RmlC-like_jellyroll"/>
</dbReference>
<organism evidence="3 4">
    <name type="scientific">Fistulifera solaris</name>
    <name type="common">Oleaginous diatom</name>
    <dbReference type="NCBI Taxonomy" id="1519565"/>
    <lineage>
        <taxon>Eukaryota</taxon>
        <taxon>Sar</taxon>
        <taxon>Stramenopiles</taxon>
        <taxon>Ochrophyta</taxon>
        <taxon>Bacillariophyta</taxon>
        <taxon>Bacillariophyceae</taxon>
        <taxon>Bacillariophycidae</taxon>
        <taxon>Naviculales</taxon>
        <taxon>Naviculaceae</taxon>
        <taxon>Fistulifera</taxon>
    </lineage>
</organism>
<feature type="transmembrane region" description="Helical" evidence="1">
    <location>
        <begin position="584"/>
        <end position="603"/>
    </location>
</feature>
<gene>
    <name evidence="3" type="ORF">FisN_11Lh024</name>
</gene>
<protein>
    <recommendedName>
        <fullName evidence="2">STAS domain-containing protein</fullName>
    </recommendedName>
</protein>
<feature type="transmembrane region" description="Helical" evidence="1">
    <location>
        <begin position="648"/>
        <end position="666"/>
    </location>
</feature>
<keyword evidence="4" id="KW-1185">Reference proteome</keyword>
<feature type="transmembrane region" description="Helical" evidence="1">
    <location>
        <begin position="747"/>
        <end position="769"/>
    </location>
</feature>
<feature type="transmembrane region" description="Helical" evidence="1">
    <location>
        <begin position="705"/>
        <end position="726"/>
    </location>
</feature>
<comment type="caution">
    <text evidence="3">The sequence shown here is derived from an EMBL/GenBank/DDBJ whole genome shotgun (WGS) entry which is preliminary data.</text>
</comment>
<dbReference type="OrthoDB" id="409725at2759"/>
<feature type="transmembrane region" description="Helical" evidence="1">
    <location>
        <begin position="349"/>
        <end position="370"/>
    </location>
</feature>
<dbReference type="SUPFAM" id="SSF52091">
    <property type="entry name" value="SpoIIaa-like"/>
    <property type="match status" value="1"/>
</dbReference>
<evidence type="ECO:0000259" key="2">
    <source>
        <dbReference type="PROSITE" id="PS50801"/>
    </source>
</evidence>
<sequence length="1109" mass="121672">MTSTASSQQNDTDQSDAAAVLLGLFKPPLSPKTPVSVPRPTTAFHDNIAFDKLSLVDDKTPITRVRSLINDDTTNYMTMDDPLETKPQNPKQFSGAAVPRVDTHRKNPLDTKAFLNSTQEHLFDEHKLIDRKLESTPLLAASLKTGKTRHEGTPKTGIPEDLDERTAFLPSIYEMPVYPRDEQQNHVTKHLSFAQMKDSLASIGETIGRELINPSTWVGSFMFVLFQIVFSLTMGAAITRPHATKSMLGLFTKVASLGIMAGGPIIFITLGGEIPALYPTVDLFSAPFLANIAVVVDEAISNDPLITSDQDTDQIFLTTFLTLTALSLVISGALLIASSASRLANLGSFLPYPVLAGFFAAVGVMTWTLAFKIDANGRAVGDVFYSGDWNLIQRCFLHHLPSVVVACVMKYLGPKHPFYVVGVLCSTIFLFYATMIAFGLSRQDMIEKHWFWSEDDLIYKVTESAEHTAWSPPVPLGWIDALFRGKLQWSALAQALDPTLSLAFLYLIRCSLHAAALRRNVSNIQRISRAHNDESTLTSANPGRPRSFSESIDVEYNAAPSSSLSDEMTIEKAKPTNVSLEDIFLQYGISQFICAVVGSFAVIPAINASSTMFELRAEQRAPQFGNLIILLLFYMNDFRLVGYIPKPAFSSLLVLGFIDMTWTWLVRSYFKTKNKTEWLVTPLIMILSFAVGVLQSVFFGLAMSTFLFVAALFRTGVVKYVANGITIRSTVERVAKDAKWLDRNGDLIQILVLQNFLFFGNASSIFGYITSNFAVESPGTDPHLVSPKPQYLILDFTLVTGMDTSAVDVFADVLNFCNNHNCKLFLSGVSKDLRGVMTAGGLRSDPMLSSNRKLRFLSTLDGAVGKAEDLLLEHERVENSVNDRVKLNGNGFAKALQLIDEQHGTNATTDLADLGDYVTILELDPNDILHEKHFGDRGLFFIEEGVMRIETSSDLTTNRAGSETFSRKFGSVYSAKGMSGSNGFSSVQLATAAIKIGDITAPHAHLFRIARVGPGWVLGSTECLAGLESSATTVAVTSCSLHFISFKDIAALENDKPVLILRLYKLLSSLLAKRQELTIGQLGTLHSIVNSPPPKKPAGRRLSIASMFS</sequence>
<dbReference type="InterPro" id="IPR036513">
    <property type="entry name" value="STAS_dom_sf"/>
</dbReference>
<feature type="transmembrane region" description="Helical" evidence="1">
    <location>
        <begin position="276"/>
        <end position="296"/>
    </location>
</feature>
<feature type="transmembrane region" description="Helical" evidence="1">
    <location>
        <begin position="316"/>
        <end position="337"/>
    </location>
</feature>
<dbReference type="InterPro" id="IPR002645">
    <property type="entry name" value="STAS_dom"/>
</dbReference>
<dbReference type="Gene3D" id="3.30.750.24">
    <property type="entry name" value="STAS domain"/>
    <property type="match status" value="1"/>
</dbReference>
<dbReference type="Gene3D" id="2.60.120.10">
    <property type="entry name" value="Jelly Rolls"/>
    <property type="match status" value="1"/>
</dbReference>
<dbReference type="InParanoid" id="A0A1Z5J7L6"/>
<dbReference type="AlphaFoldDB" id="A0A1Z5J7L6"/>
<name>A0A1Z5J7L6_FISSO</name>
<dbReference type="CDD" id="cd07042">
    <property type="entry name" value="STAS_SulP_like_sulfate_transporter"/>
    <property type="match status" value="1"/>
</dbReference>